<sequence>MTDAGGSVSSFRSRPTGTSSAAQETASPWKYYITIDGQQYRLPEDGTSTEIVLDDGSLLVLGTDTVSINDQEVNFHDRNSESSEFSADGRKFVVDEGFDDADGSGGSGGSGGSDPTGSIKTLSELGDTENSISTGLDKLASGIKSWTSGGADSEISSLSDTIDSAISDMNRLLSPMRNLAEASGTELDNLTPEGARVIFDAYPKLERGKDILSSMNKLLRGLSKLQKTTLNNVKTHWLKYVSGSGALLAARESVKSLHAHQWDEALKHNSTPLFSRSTRTTFSPSTSTSDRNETEPTGSSIPYWIETKRGTPYSTFKNMIQSLDGGTGTQSAYKDAYGQSYITKLTPFQAKLLRKKEFIKFVDYYPSVLDQPPEDPIVEDYVVSHRGLEAGQDGLFVTSSQSKLHTRSRQCTRKKDSPSHLKMISANQFGRPTKEYTYDSTGGAGTTIYIIDSGFRTDQTDVKWSPLSSRQVSTWVVPNELTLHGIANEKRKPADHTDWTGHGTSVASVAGGTEFGVASDADLYLVKVKNAYTDDDGVVQHAQTQQPATLEAMRHILDHIERNNKQGKAVINYSLGLSILDEGSKEGNKGSEERKQSREKRHERHKEMFLNFERDLKDLDAVLVISAGNDPNTRLEHRIPQMLGREDNAFITVGGVDEDGQIYRKSTPQGENGGSLTVWAQAVNVRCYTNNLVPRAKSGTSLAAPAVVK</sequence>
<evidence type="ECO:0000256" key="1">
    <source>
        <dbReference type="ARBA" id="ARBA00011073"/>
    </source>
</evidence>
<organism evidence="10 11">
    <name type="scientific">Penicillium capsulatum</name>
    <dbReference type="NCBI Taxonomy" id="69766"/>
    <lineage>
        <taxon>Eukaryota</taxon>
        <taxon>Fungi</taxon>
        <taxon>Dikarya</taxon>
        <taxon>Ascomycota</taxon>
        <taxon>Pezizomycotina</taxon>
        <taxon>Eurotiomycetes</taxon>
        <taxon>Eurotiomycetidae</taxon>
        <taxon>Eurotiales</taxon>
        <taxon>Aspergillaceae</taxon>
        <taxon>Penicillium</taxon>
    </lineage>
</organism>
<dbReference type="InterPro" id="IPR036852">
    <property type="entry name" value="Peptidase_S8/S53_dom_sf"/>
</dbReference>
<feature type="compositionally biased region" description="Gly residues" evidence="8">
    <location>
        <begin position="103"/>
        <end position="114"/>
    </location>
</feature>
<dbReference type="OrthoDB" id="4359379at2759"/>
<evidence type="ECO:0000256" key="7">
    <source>
        <dbReference type="PROSITE-ProRule" id="PRU01240"/>
    </source>
</evidence>
<dbReference type="PRINTS" id="PR00723">
    <property type="entry name" value="SUBTILISIN"/>
</dbReference>
<dbReference type="InterPro" id="IPR000209">
    <property type="entry name" value="Peptidase_S8/S53_dom"/>
</dbReference>
<dbReference type="GO" id="GO:0006508">
    <property type="term" value="P:proteolysis"/>
    <property type="evidence" value="ECO:0007669"/>
    <property type="project" value="UniProtKB-KW"/>
</dbReference>
<keyword evidence="5 7" id="KW-0720">Serine protease</keyword>
<feature type="region of interest" description="Disordered" evidence="8">
    <location>
        <begin position="273"/>
        <end position="301"/>
    </location>
</feature>
<dbReference type="PANTHER" id="PTHR43806:SF11">
    <property type="entry name" value="CEREVISIN-RELATED"/>
    <property type="match status" value="1"/>
</dbReference>
<feature type="compositionally biased region" description="Polar residues" evidence="8">
    <location>
        <begin position="7"/>
        <end position="26"/>
    </location>
</feature>
<feature type="compositionally biased region" description="Basic and acidic residues" evidence="8">
    <location>
        <begin position="582"/>
        <end position="596"/>
    </location>
</feature>
<dbReference type="InterPro" id="IPR050131">
    <property type="entry name" value="Peptidase_S8_subtilisin-like"/>
</dbReference>
<dbReference type="Pfam" id="PF00082">
    <property type="entry name" value="Peptidase_S8"/>
    <property type="match status" value="1"/>
</dbReference>
<name>A0A9W9LLT3_9EURO</name>
<evidence type="ECO:0000313" key="10">
    <source>
        <dbReference type="EMBL" id="KAJ5162033.1"/>
    </source>
</evidence>
<evidence type="ECO:0000256" key="4">
    <source>
        <dbReference type="ARBA" id="ARBA00022801"/>
    </source>
</evidence>
<evidence type="ECO:0000313" key="11">
    <source>
        <dbReference type="Proteomes" id="UP001146351"/>
    </source>
</evidence>
<dbReference type="InterPro" id="IPR023827">
    <property type="entry name" value="Peptidase_S8_Asp-AS"/>
</dbReference>
<evidence type="ECO:0000256" key="8">
    <source>
        <dbReference type="SAM" id="MobiDB-lite"/>
    </source>
</evidence>
<keyword evidence="4 7" id="KW-0378">Hydrolase</keyword>
<comment type="caution">
    <text evidence="10">The sequence shown here is derived from an EMBL/GenBank/DDBJ whole genome shotgun (WGS) entry which is preliminary data.</text>
</comment>
<keyword evidence="2 7" id="KW-0645">Protease</keyword>
<evidence type="ECO:0000256" key="2">
    <source>
        <dbReference type="ARBA" id="ARBA00022670"/>
    </source>
</evidence>
<dbReference type="PANTHER" id="PTHR43806">
    <property type="entry name" value="PEPTIDASE S8"/>
    <property type="match status" value="1"/>
</dbReference>
<comment type="similarity">
    <text evidence="1 7">Belongs to the peptidase S8 family.</text>
</comment>
<dbReference type="InterPro" id="IPR022398">
    <property type="entry name" value="Peptidase_S8_His-AS"/>
</dbReference>
<feature type="active site" description="Charge relay system" evidence="7">
    <location>
        <position position="452"/>
    </location>
</feature>
<dbReference type="PROSITE" id="PS00136">
    <property type="entry name" value="SUBTILASE_ASP"/>
    <property type="match status" value="1"/>
</dbReference>
<proteinExistence type="inferred from homology"/>
<dbReference type="PROSITE" id="PS51892">
    <property type="entry name" value="SUBTILASE"/>
    <property type="match status" value="1"/>
</dbReference>
<gene>
    <name evidence="10" type="ORF">N7492_007425</name>
</gene>
<evidence type="ECO:0000259" key="9">
    <source>
        <dbReference type="Pfam" id="PF00082"/>
    </source>
</evidence>
<feature type="active site" description="Charge relay system" evidence="7">
    <location>
        <position position="502"/>
    </location>
</feature>
<evidence type="ECO:0000256" key="3">
    <source>
        <dbReference type="ARBA" id="ARBA00022729"/>
    </source>
</evidence>
<evidence type="ECO:0000256" key="6">
    <source>
        <dbReference type="ARBA" id="ARBA00023145"/>
    </source>
</evidence>
<dbReference type="Proteomes" id="UP001146351">
    <property type="component" value="Unassembled WGS sequence"/>
</dbReference>
<accession>A0A9W9LLT3</accession>
<protein>
    <recommendedName>
        <fullName evidence="9">Peptidase S8/S53 domain-containing protein</fullName>
    </recommendedName>
</protein>
<reference evidence="10" key="1">
    <citation type="submission" date="2022-11" db="EMBL/GenBank/DDBJ databases">
        <authorList>
            <person name="Petersen C."/>
        </authorList>
    </citation>
    <scope>NUCLEOTIDE SEQUENCE</scope>
    <source>
        <strain evidence="10">IBT 21917</strain>
    </source>
</reference>
<reference evidence="10" key="2">
    <citation type="journal article" date="2023" name="IMA Fungus">
        <title>Comparative genomic study of the Penicillium genus elucidates a diverse pangenome and 15 lateral gene transfer events.</title>
        <authorList>
            <person name="Petersen C."/>
            <person name="Sorensen T."/>
            <person name="Nielsen M.R."/>
            <person name="Sondergaard T.E."/>
            <person name="Sorensen J.L."/>
            <person name="Fitzpatrick D.A."/>
            <person name="Frisvad J.C."/>
            <person name="Nielsen K.L."/>
        </authorList>
    </citation>
    <scope>NUCLEOTIDE SEQUENCE</scope>
    <source>
        <strain evidence="10">IBT 21917</strain>
    </source>
</reference>
<feature type="region of interest" description="Disordered" evidence="8">
    <location>
        <begin position="1"/>
        <end position="28"/>
    </location>
</feature>
<feature type="region of interest" description="Disordered" evidence="8">
    <location>
        <begin position="96"/>
        <end position="123"/>
    </location>
</feature>
<keyword evidence="6" id="KW-0865">Zymogen</keyword>
<dbReference type="SUPFAM" id="SSF52743">
    <property type="entry name" value="Subtilisin-like"/>
    <property type="match status" value="1"/>
</dbReference>
<dbReference type="PROSITE" id="PS00137">
    <property type="entry name" value="SUBTILASE_HIS"/>
    <property type="match status" value="1"/>
</dbReference>
<feature type="region of interest" description="Disordered" evidence="8">
    <location>
        <begin position="582"/>
        <end position="604"/>
    </location>
</feature>
<dbReference type="GO" id="GO:0004252">
    <property type="term" value="F:serine-type endopeptidase activity"/>
    <property type="evidence" value="ECO:0007669"/>
    <property type="project" value="UniProtKB-UniRule"/>
</dbReference>
<dbReference type="InterPro" id="IPR015500">
    <property type="entry name" value="Peptidase_S8_subtilisin-rel"/>
</dbReference>
<dbReference type="Gene3D" id="3.40.50.200">
    <property type="entry name" value="Peptidase S8/S53 domain"/>
    <property type="match status" value="1"/>
</dbReference>
<keyword evidence="3" id="KW-0732">Signal</keyword>
<feature type="compositionally biased region" description="Low complexity" evidence="8">
    <location>
        <begin position="273"/>
        <end position="289"/>
    </location>
</feature>
<evidence type="ECO:0000256" key="5">
    <source>
        <dbReference type="ARBA" id="ARBA00022825"/>
    </source>
</evidence>
<keyword evidence="11" id="KW-1185">Reference proteome</keyword>
<dbReference type="AlphaFoldDB" id="A0A9W9LLT3"/>
<dbReference type="EMBL" id="JAPQKO010000005">
    <property type="protein sequence ID" value="KAJ5162033.1"/>
    <property type="molecule type" value="Genomic_DNA"/>
</dbReference>
<feature type="active site" description="Charge relay system" evidence="7">
    <location>
        <position position="701"/>
    </location>
</feature>
<feature type="domain" description="Peptidase S8/S53" evidence="9">
    <location>
        <begin position="443"/>
        <end position="707"/>
    </location>
</feature>